<feature type="non-terminal residue" evidence="2">
    <location>
        <position position="1"/>
    </location>
</feature>
<protein>
    <recommendedName>
        <fullName evidence="4">DNA2/NAM7 helicase helicase domain-containing protein</fullName>
    </recommendedName>
</protein>
<dbReference type="EMBL" id="CAJOAY010030332">
    <property type="protein sequence ID" value="CAF4418607.1"/>
    <property type="molecule type" value="Genomic_DNA"/>
</dbReference>
<feature type="compositionally biased region" description="Low complexity" evidence="1">
    <location>
        <begin position="83"/>
        <end position="94"/>
    </location>
</feature>
<comment type="caution">
    <text evidence="2">The sequence shown here is derived from an EMBL/GenBank/DDBJ whole genome shotgun (WGS) entry which is preliminary data.</text>
</comment>
<organism evidence="2 3">
    <name type="scientific">Adineta steineri</name>
    <dbReference type="NCBI Taxonomy" id="433720"/>
    <lineage>
        <taxon>Eukaryota</taxon>
        <taxon>Metazoa</taxon>
        <taxon>Spiralia</taxon>
        <taxon>Gnathifera</taxon>
        <taxon>Rotifera</taxon>
        <taxon>Eurotatoria</taxon>
        <taxon>Bdelloidea</taxon>
        <taxon>Adinetida</taxon>
        <taxon>Adinetidae</taxon>
        <taxon>Adineta</taxon>
    </lineage>
</organism>
<proteinExistence type="predicted"/>
<reference evidence="2" key="1">
    <citation type="submission" date="2021-02" db="EMBL/GenBank/DDBJ databases">
        <authorList>
            <person name="Nowell W R."/>
        </authorList>
    </citation>
    <scope>NUCLEOTIDE SEQUENCE</scope>
</reference>
<dbReference type="AlphaFoldDB" id="A0A820QC55"/>
<evidence type="ECO:0008006" key="4">
    <source>
        <dbReference type="Google" id="ProtNLM"/>
    </source>
</evidence>
<name>A0A820QC55_9BILA</name>
<dbReference type="Proteomes" id="UP000663881">
    <property type="component" value="Unassembled WGS sequence"/>
</dbReference>
<evidence type="ECO:0000313" key="3">
    <source>
        <dbReference type="Proteomes" id="UP000663881"/>
    </source>
</evidence>
<sequence>LKDLELNLKEITASILKLQQTCRKTMPESARRQREREIKLELLQDADICVSTLNYVGNSIFDTFSPFDINNQLDKIDKPKKPSTSVASSSTSTTISSLFNCLIIDEAGQ</sequence>
<feature type="non-terminal residue" evidence="2">
    <location>
        <position position="109"/>
    </location>
</feature>
<evidence type="ECO:0000313" key="2">
    <source>
        <dbReference type="EMBL" id="CAF4418607.1"/>
    </source>
</evidence>
<accession>A0A820QC55</accession>
<evidence type="ECO:0000256" key="1">
    <source>
        <dbReference type="SAM" id="MobiDB-lite"/>
    </source>
</evidence>
<gene>
    <name evidence="2" type="ORF">OKA104_LOCUS52386</name>
</gene>
<feature type="region of interest" description="Disordered" evidence="1">
    <location>
        <begin position="75"/>
        <end position="94"/>
    </location>
</feature>